<reference evidence="4" key="1">
    <citation type="submission" date="2018-02" db="EMBL/GenBank/DDBJ databases">
        <authorList>
            <person name="Cohen D.B."/>
            <person name="Kent A.D."/>
        </authorList>
    </citation>
    <scope>NUCLEOTIDE SEQUENCE</scope>
</reference>
<evidence type="ECO:0000256" key="1">
    <source>
        <dbReference type="SAM" id="MobiDB-lite"/>
    </source>
</evidence>
<evidence type="ECO:0008006" key="5">
    <source>
        <dbReference type="Google" id="ProtNLM"/>
    </source>
</evidence>
<dbReference type="CDD" id="cd01650">
    <property type="entry name" value="RT_nLTR_like"/>
    <property type="match status" value="1"/>
</dbReference>
<evidence type="ECO:0000259" key="2">
    <source>
        <dbReference type="Pfam" id="PF00078"/>
    </source>
</evidence>
<gene>
    <name evidence="4" type="ORF">FSB_LOCUS436</name>
</gene>
<dbReference type="AlphaFoldDB" id="A0A2N9ED53"/>
<dbReference type="InterPro" id="IPR026960">
    <property type="entry name" value="RVT-Znf"/>
</dbReference>
<dbReference type="PANTHER" id="PTHR33116">
    <property type="entry name" value="REVERSE TRANSCRIPTASE ZINC-BINDING DOMAIN-CONTAINING PROTEIN-RELATED-RELATED"/>
    <property type="match status" value="1"/>
</dbReference>
<accession>A0A2N9ED53</accession>
<feature type="region of interest" description="Disordered" evidence="1">
    <location>
        <begin position="21"/>
        <end position="41"/>
    </location>
</feature>
<name>A0A2N9ED53_FAGSY</name>
<feature type="domain" description="Reverse transcriptase zinc-binding" evidence="3">
    <location>
        <begin position="674"/>
        <end position="750"/>
    </location>
</feature>
<dbReference type="Pfam" id="PF00078">
    <property type="entry name" value="RVT_1"/>
    <property type="match status" value="1"/>
</dbReference>
<dbReference type="EMBL" id="OIVN01000013">
    <property type="protein sequence ID" value="SPC72554.1"/>
    <property type="molecule type" value="Genomic_DNA"/>
</dbReference>
<sequence length="811" mass="93406">MEEEHIPDSSVEPKVLLLEGFNDTGYSNDGDSKSGEDEDEENISLVWEDPEIVGDSGGVMVYCKENNVLLEVQPLASLVLTISSDYLLDLGLGHDTRDTSQPSEWVKGKYQEFGEYLGASYEEEAEGFGEMVKGWWDSYQFEDEKIQKERIVVELEWNALLDEISWRQKSWALWLQEGDKNTKFFHCLANSNRRHNSIFTLLINGELSSESDAIADCITQFYQTFFMEVDYRQPLLDGLDFSMLSNEDTAGLERPFGEDEVTGVVHGFVGDKALGLDGFPMAFFQFCWDSVHMDIMKVLNYFHGMGSFERSLNATFLALIPKKLEAVEVKDFRPISVYKILAKLLANRLRLVFPSIISSSQNAFVQGRQILDSVFIAFEFLDSRLRQGIPGVMCKLDVEKAHDHVNWDFLLYMLHRCGFPSRWRNWIRFCISTALGRLMDRAVRGGYLSGFTVGNSEGVVSNMEDLVGILGCQCASLPMKYLGLPLGAKFKETIIWNPIIEKMERGLAGWKRLYLSKGGKVTLIKSTLPNLPTYFLSLFPIPVGVAQRLEKIQRDFLWSGVGEEFKFHLVGNGERIRFLHDHWCGDEPLKNTFSDLFSIARDKDVAIANIMSFESGDFHWDLSFILSVHDWELESLTSFLDLIYANSLSGMREDLLCWESLFNHKFVVKRYNCSLSPHSPIMFPWKLIWKVKVPPRIAFFSWTSALGKVLTIDNLRKRGLIIQEWCCMYKRSREDVDHLFLHCSVAMELWSLVFGLFGVQWVMPRFVMDIFCSWMGNRGRHSSILIWKMIPHCLVWCIWRERNSRHFEDSE</sequence>
<dbReference type="Pfam" id="PF13966">
    <property type="entry name" value="zf-RVT"/>
    <property type="match status" value="1"/>
</dbReference>
<organism evidence="4">
    <name type="scientific">Fagus sylvatica</name>
    <name type="common">Beechnut</name>
    <dbReference type="NCBI Taxonomy" id="28930"/>
    <lineage>
        <taxon>Eukaryota</taxon>
        <taxon>Viridiplantae</taxon>
        <taxon>Streptophyta</taxon>
        <taxon>Embryophyta</taxon>
        <taxon>Tracheophyta</taxon>
        <taxon>Spermatophyta</taxon>
        <taxon>Magnoliopsida</taxon>
        <taxon>eudicotyledons</taxon>
        <taxon>Gunneridae</taxon>
        <taxon>Pentapetalae</taxon>
        <taxon>rosids</taxon>
        <taxon>fabids</taxon>
        <taxon>Fagales</taxon>
        <taxon>Fagaceae</taxon>
        <taxon>Fagus</taxon>
    </lineage>
</organism>
<proteinExistence type="predicted"/>
<protein>
    <recommendedName>
        <fullName evidence="5">Reverse transcriptase domain-containing protein</fullName>
    </recommendedName>
</protein>
<feature type="domain" description="Reverse transcriptase" evidence="2">
    <location>
        <begin position="320"/>
        <end position="431"/>
    </location>
</feature>
<dbReference type="PANTHER" id="PTHR33116:SF78">
    <property type="entry name" value="OS12G0587133 PROTEIN"/>
    <property type="match status" value="1"/>
</dbReference>
<evidence type="ECO:0000313" key="4">
    <source>
        <dbReference type="EMBL" id="SPC72554.1"/>
    </source>
</evidence>
<evidence type="ECO:0000259" key="3">
    <source>
        <dbReference type="Pfam" id="PF13966"/>
    </source>
</evidence>
<dbReference type="InterPro" id="IPR000477">
    <property type="entry name" value="RT_dom"/>
</dbReference>